<reference evidence="1" key="2">
    <citation type="journal article" date="2022" name="New Phytol.">
        <title>Evolutionary transition to the ectomycorrhizal habit in the genomes of a hyperdiverse lineage of mushroom-forming fungi.</title>
        <authorList>
            <person name="Looney B."/>
            <person name="Miyauchi S."/>
            <person name="Morin E."/>
            <person name="Drula E."/>
            <person name="Courty P.E."/>
            <person name="Kohler A."/>
            <person name="Kuo A."/>
            <person name="LaButti K."/>
            <person name="Pangilinan J."/>
            <person name="Lipzen A."/>
            <person name="Riley R."/>
            <person name="Andreopoulos W."/>
            <person name="He G."/>
            <person name="Johnson J."/>
            <person name="Nolan M."/>
            <person name="Tritt A."/>
            <person name="Barry K.W."/>
            <person name="Grigoriev I.V."/>
            <person name="Nagy L.G."/>
            <person name="Hibbett D."/>
            <person name="Henrissat B."/>
            <person name="Matheny P.B."/>
            <person name="Labbe J."/>
            <person name="Martin F.M."/>
        </authorList>
    </citation>
    <scope>NUCLEOTIDE SEQUENCE</scope>
    <source>
        <strain evidence="1">EC-137</strain>
    </source>
</reference>
<gene>
    <name evidence="1" type="ORF">K488DRAFT_70525</name>
</gene>
<sequence>MFRLSIFLLALLSFFSAVMSAPIPEPVTVEIELEKRTTHTGRGTFYYVGLGNCGWTNTNSEHVVAMSKAFYDVNKGGNCGQTLTITWGGKTETATMVDSCPGCGYYDLDMSPSLFQKFAAESVGVLNGVNWHFNAK</sequence>
<reference evidence="1" key="1">
    <citation type="submission" date="2021-02" db="EMBL/GenBank/DDBJ databases">
        <authorList>
            <consortium name="DOE Joint Genome Institute"/>
            <person name="Ahrendt S."/>
            <person name="Looney B.P."/>
            <person name="Miyauchi S."/>
            <person name="Morin E."/>
            <person name="Drula E."/>
            <person name="Courty P.E."/>
            <person name="Chicoki N."/>
            <person name="Fauchery L."/>
            <person name="Kohler A."/>
            <person name="Kuo A."/>
            <person name="Labutti K."/>
            <person name="Pangilinan J."/>
            <person name="Lipzen A."/>
            <person name="Riley R."/>
            <person name="Andreopoulos W."/>
            <person name="He G."/>
            <person name="Johnson J."/>
            <person name="Barry K.W."/>
            <person name="Grigoriev I.V."/>
            <person name="Nagy L."/>
            <person name="Hibbett D."/>
            <person name="Henrissat B."/>
            <person name="Matheny P.B."/>
            <person name="Labbe J."/>
            <person name="Martin F."/>
        </authorList>
    </citation>
    <scope>NUCLEOTIDE SEQUENCE</scope>
    <source>
        <strain evidence="1">EC-137</strain>
    </source>
</reference>
<accession>A0ACB8QLJ9</accession>
<evidence type="ECO:0000313" key="1">
    <source>
        <dbReference type="EMBL" id="KAI0032557.1"/>
    </source>
</evidence>
<dbReference type="EMBL" id="MU273542">
    <property type="protein sequence ID" value="KAI0032557.1"/>
    <property type="molecule type" value="Genomic_DNA"/>
</dbReference>
<keyword evidence="2" id="KW-1185">Reference proteome</keyword>
<name>A0ACB8QLJ9_9AGAM</name>
<protein>
    <submittedName>
        <fullName evidence="1">RlpA-like double-psi beta-barrel-protein domain-containing protein-containing protein</fullName>
    </submittedName>
</protein>
<comment type="caution">
    <text evidence="1">The sequence shown here is derived from an EMBL/GenBank/DDBJ whole genome shotgun (WGS) entry which is preliminary data.</text>
</comment>
<evidence type="ECO:0000313" key="2">
    <source>
        <dbReference type="Proteomes" id="UP000814128"/>
    </source>
</evidence>
<proteinExistence type="predicted"/>
<organism evidence="1 2">
    <name type="scientific">Vararia minispora EC-137</name>
    <dbReference type="NCBI Taxonomy" id="1314806"/>
    <lineage>
        <taxon>Eukaryota</taxon>
        <taxon>Fungi</taxon>
        <taxon>Dikarya</taxon>
        <taxon>Basidiomycota</taxon>
        <taxon>Agaricomycotina</taxon>
        <taxon>Agaricomycetes</taxon>
        <taxon>Russulales</taxon>
        <taxon>Lachnocladiaceae</taxon>
        <taxon>Vararia</taxon>
    </lineage>
</organism>
<dbReference type="Proteomes" id="UP000814128">
    <property type="component" value="Unassembled WGS sequence"/>
</dbReference>